<evidence type="ECO:0000313" key="1">
    <source>
        <dbReference type="EMBL" id="DAE14107.1"/>
    </source>
</evidence>
<name>A0A8S5Q5Q5_9CAUD</name>
<sequence length="128" mass="14396">MENKNIQNQREKESADIFAVAEKQDEATANSGVFTLHLAKPLVHEEQTYTDLTFDFDSLSGSDSLAIERELQMLGHTVIVANFDSEYLVRVCAKACTENLGVDALGKISLRDFNRLRNTVRGFLSRKE</sequence>
<organism evidence="1">
    <name type="scientific">Caudovirales sp. ctlwr10</name>
    <dbReference type="NCBI Taxonomy" id="2825771"/>
    <lineage>
        <taxon>Viruses</taxon>
        <taxon>Duplodnaviria</taxon>
        <taxon>Heunggongvirae</taxon>
        <taxon>Uroviricota</taxon>
        <taxon>Caudoviricetes</taxon>
    </lineage>
</organism>
<accession>A0A8S5Q5Q5</accession>
<proteinExistence type="predicted"/>
<reference evidence="1" key="1">
    <citation type="journal article" date="2021" name="Proc. Natl. Acad. Sci. U.S.A.">
        <title>A Catalog of Tens of Thousands of Viruses from Human Metagenomes Reveals Hidden Associations with Chronic Diseases.</title>
        <authorList>
            <person name="Tisza M.J."/>
            <person name="Buck C.B."/>
        </authorList>
    </citation>
    <scope>NUCLEOTIDE SEQUENCE</scope>
    <source>
        <strain evidence="1">Ctlwr10</strain>
    </source>
</reference>
<protein>
    <submittedName>
        <fullName evidence="1">Tail assembly chaperone protein</fullName>
    </submittedName>
</protein>
<dbReference type="EMBL" id="BK015575">
    <property type="protein sequence ID" value="DAE14107.1"/>
    <property type="molecule type" value="Genomic_DNA"/>
</dbReference>